<name>A0ABU7E457_9TELE</name>
<comment type="caution">
    <text evidence="2">The sequence shown here is derived from an EMBL/GenBank/DDBJ whole genome shotgun (WGS) entry which is preliminary data.</text>
</comment>
<evidence type="ECO:0000313" key="3">
    <source>
        <dbReference type="Proteomes" id="UP001352852"/>
    </source>
</evidence>
<protein>
    <recommendedName>
        <fullName evidence="4">Secreted protein</fullName>
    </recommendedName>
</protein>
<reference evidence="2 3" key="1">
    <citation type="submission" date="2021-06" db="EMBL/GenBank/DDBJ databases">
        <authorList>
            <person name="Palmer J.M."/>
        </authorList>
    </citation>
    <scope>NUCLEOTIDE SEQUENCE [LARGE SCALE GENOMIC DNA]</scope>
    <source>
        <strain evidence="2 3">CL_MEX2019</strain>
        <tissue evidence="2">Muscle</tissue>
    </source>
</reference>
<sequence>MFFLDGVCLFCLSMRGFSPGCLSRVSLCCPDIDCRGCTPSLACRLLEIGTSSPAILCGRSDYRKWMDGHFMLK</sequence>
<proteinExistence type="predicted"/>
<feature type="signal peptide" evidence="1">
    <location>
        <begin position="1"/>
        <end position="23"/>
    </location>
</feature>
<keyword evidence="1" id="KW-0732">Signal</keyword>
<dbReference type="EMBL" id="JAHUTJ010041874">
    <property type="protein sequence ID" value="MED6280629.1"/>
    <property type="molecule type" value="Genomic_DNA"/>
</dbReference>
<dbReference type="Proteomes" id="UP001352852">
    <property type="component" value="Unassembled WGS sequence"/>
</dbReference>
<feature type="chain" id="PRO_5045451965" description="Secreted protein" evidence="1">
    <location>
        <begin position="24"/>
        <end position="73"/>
    </location>
</feature>
<evidence type="ECO:0008006" key="4">
    <source>
        <dbReference type="Google" id="ProtNLM"/>
    </source>
</evidence>
<keyword evidence="3" id="KW-1185">Reference proteome</keyword>
<gene>
    <name evidence="2" type="ORF">CHARACLAT_012729</name>
</gene>
<evidence type="ECO:0000313" key="2">
    <source>
        <dbReference type="EMBL" id="MED6280629.1"/>
    </source>
</evidence>
<accession>A0ABU7E457</accession>
<organism evidence="2 3">
    <name type="scientific">Characodon lateralis</name>
    <dbReference type="NCBI Taxonomy" id="208331"/>
    <lineage>
        <taxon>Eukaryota</taxon>
        <taxon>Metazoa</taxon>
        <taxon>Chordata</taxon>
        <taxon>Craniata</taxon>
        <taxon>Vertebrata</taxon>
        <taxon>Euteleostomi</taxon>
        <taxon>Actinopterygii</taxon>
        <taxon>Neopterygii</taxon>
        <taxon>Teleostei</taxon>
        <taxon>Neoteleostei</taxon>
        <taxon>Acanthomorphata</taxon>
        <taxon>Ovalentaria</taxon>
        <taxon>Atherinomorphae</taxon>
        <taxon>Cyprinodontiformes</taxon>
        <taxon>Goodeidae</taxon>
        <taxon>Characodon</taxon>
    </lineage>
</organism>
<evidence type="ECO:0000256" key="1">
    <source>
        <dbReference type="SAM" id="SignalP"/>
    </source>
</evidence>